<evidence type="ECO:0000259" key="3">
    <source>
        <dbReference type="Pfam" id="PF13205"/>
    </source>
</evidence>
<dbReference type="AlphaFoldDB" id="A0A386HSC1"/>
<accession>A0A386HSC1</accession>
<sequence length="557" mass="61281">MKNLIILFFSLTLWGACKKGSESPNPTGPSQPTSFDLSSFKVNGTYGGFIYYNVNMTPTIQASFFAPIDETSAINSISLIDAISGATIPISLSFQNGDSSINIRPNNALPALTKFTFTVSGGLESKSKVKIQSPVSASLYTEIDSTAKFPQISDSALLDLVQKQTLKYFWDFGHPISGMARERNTSGDVVTTGGTGFGIMAMIVGVKRGFITRSDAVTRINTIVNFLITKCTRWHGAFSHWINGTTGATIAFGNNNGADIVETSFLMEGLLCARQYFNNIAVANENALKDSINSIWNAIDWNWFTQNDTQNALYWQYNPSYTSTNDIWSIKISGWNEALIAYILGASSSTHSIAEIVYDNGWANMGALKNGNTFYNIMLPLGPNLGGPLFFEHYSFMGLNPEILKDAYADYNLQTKNHTLINRAYCIANPNNNYGYSNLCWGLTASDIQNGYNASSPTNDVGVIAPTAAISSMPYTPTESLAALKFFYYQLGDKIWGQYGFVDAFSLKDLWFASSYLAIDQGPEIVMVENYRSGLLWSLFMSCPEIRQGLTKLGFTY</sequence>
<dbReference type="RefSeq" id="WP_119989828.1">
    <property type="nucleotide sequence ID" value="NZ_CP032489.1"/>
</dbReference>
<dbReference type="KEGG" id="ark:D6B99_14825"/>
<protein>
    <submittedName>
        <fullName evidence="4">Beta-glucosidase</fullName>
    </submittedName>
</protein>
<evidence type="ECO:0000256" key="1">
    <source>
        <dbReference type="ARBA" id="ARBA00022729"/>
    </source>
</evidence>
<dbReference type="PROSITE" id="PS51257">
    <property type="entry name" value="PROKAR_LIPOPROTEIN"/>
    <property type="match status" value="1"/>
</dbReference>
<gene>
    <name evidence="4" type="ORF">D6B99_14825</name>
</gene>
<dbReference type="Gene3D" id="1.50.10.140">
    <property type="match status" value="1"/>
</dbReference>
<organism evidence="4 5">
    <name type="scientific">Arachidicoccus soli</name>
    <dbReference type="NCBI Taxonomy" id="2341117"/>
    <lineage>
        <taxon>Bacteria</taxon>
        <taxon>Pseudomonadati</taxon>
        <taxon>Bacteroidota</taxon>
        <taxon>Chitinophagia</taxon>
        <taxon>Chitinophagales</taxon>
        <taxon>Chitinophagaceae</taxon>
        <taxon>Arachidicoccus</taxon>
    </lineage>
</organism>
<dbReference type="InterPro" id="IPR032812">
    <property type="entry name" value="SbsA_Ig"/>
</dbReference>
<dbReference type="Proteomes" id="UP000266118">
    <property type="component" value="Chromosome"/>
</dbReference>
<dbReference type="Pfam" id="PF10091">
    <property type="entry name" value="Glycoamylase"/>
    <property type="match status" value="1"/>
</dbReference>
<dbReference type="InterPro" id="IPR019282">
    <property type="entry name" value="Glycoamylase-like_cons_dom"/>
</dbReference>
<dbReference type="Pfam" id="PF13205">
    <property type="entry name" value="Big_5"/>
    <property type="match status" value="1"/>
</dbReference>
<name>A0A386HSC1_9BACT</name>
<keyword evidence="1" id="KW-0732">Signal</keyword>
<proteinExistence type="predicted"/>
<evidence type="ECO:0000259" key="2">
    <source>
        <dbReference type="Pfam" id="PF10091"/>
    </source>
</evidence>
<dbReference type="EMBL" id="CP032489">
    <property type="protein sequence ID" value="AYD48765.1"/>
    <property type="molecule type" value="Genomic_DNA"/>
</dbReference>
<feature type="domain" description="SbsA Ig-like" evidence="3">
    <location>
        <begin position="53"/>
        <end position="132"/>
    </location>
</feature>
<dbReference type="OrthoDB" id="5937621at2"/>
<evidence type="ECO:0000313" key="4">
    <source>
        <dbReference type="EMBL" id="AYD48765.1"/>
    </source>
</evidence>
<evidence type="ECO:0000313" key="5">
    <source>
        <dbReference type="Proteomes" id="UP000266118"/>
    </source>
</evidence>
<keyword evidence="5" id="KW-1185">Reference proteome</keyword>
<feature type="domain" description="Glycoamylase-like" evidence="2">
    <location>
        <begin position="331"/>
        <end position="544"/>
    </location>
</feature>
<reference evidence="4 5" key="1">
    <citation type="submission" date="2018-09" db="EMBL/GenBank/DDBJ databases">
        <title>Arachidicoccus sp. nov., a bacterium isolated from soil.</title>
        <authorList>
            <person name="Weon H.-Y."/>
            <person name="Kwon S.-W."/>
            <person name="Lee S.A."/>
        </authorList>
    </citation>
    <scope>NUCLEOTIDE SEQUENCE [LARGE SCALE GENOMIC DNA]</scope>
    <source>
        <strain evidence="4 5">KIS59-12</strain>
    </source>
</reference>